<protein>
    <recommendedName>
        <fullName evidence="3">DOMON domain-containing protein</fullName>
    </recommendedName>
</protein>
<feature type="chain" id="PRO_5040307441" description="DOMON domain-containing protein" evidence="2">
    <location>
        <begin position="21"/>
        <end position="272"/>
    </location>
</feature>
<dbReference type="PANTHER" id="PTHR47797:SF1">
    <property type="entry name" value="CYTOCHROME B561 DOMAIN-CONTAINING PROTEIN-RELATED"/>
    <property type="match status" value="1"/>
</dbReference>
<dbReference type="Pfam" id="PF16010">
    <property type="entry name" value="CDH-cyt"/>
    <property type="match status" value="1"/>
</dbReference>
<accession>A0A9P9Y9L7</accession>
<dbReference type="Proteomes" id="UP001055219">
    <property type="component" value="Unassembled WGS sequence"/>
</dbReference>
<sequence length="272" mass="28003">MQLFNYLPVALLAYATGIAAAPDHDSGDHSSATDGDSADFTPAVNCRNDICYSAVVPEATASSDSGPIWFQIYAPTKFAWVALGTGSTMSDANMFIIYQDGDGNVTLSHRQASGHTMPQVPANSPVTTTLLPGTGVSDGFMVANFRCDNCTTWKSGESLDFSSAGTPMIGAWQEGDPLDSTDVEARIGKHTGSPRIFSLDLSSAIKATAGNPFVDDFAVPEEANDGGSEDADAEDDSAGDGADGESAGVGRSSLVSGGVAAAAMMMGFSLLM</sequence>
<dbReference type="EMBL" id="JAGIXG020000001">
    <property type="protein sequence ID" value="KAI6786011.1"/>
    <property type="molecule type" value="Genomic_DNA"/>
</dbReference>
<proteinExistence type="predicted"/>
<feature type="signal peptide" evidence="2">
    <location>
        <begin position="1"/>
        <end position="20"/>
    </location>
</feature>
<reference evidence="4" key="1">
    <citation type="journal article" date="2021" name="J Fungi (Basel)">
        <title>Genomic and Metabolomic Analyses of the Marine Fungus Emericellopsis cladophorae: Insights into Saltwater Adaptability Mechanisms and Its Biosynthetic Potential.</title>
        <authorList>
            <person name="Goncalves M.F.M."/>
            <person name="Hilario S."/>
            <person name="Van de Peer Y."/>
            <person name="Esteves A.C."/>
            <person name="Alves A."/>
        </authorList>
    </citation>
    <scope>NUCLEOTIDE SEQUENCE</scope>
    <source>
        <strain evidence="4">MUM 19.33</strain>
    </source>
</reference>
<dbReference type="RefSeq" id="XP_051366867.1">
    <property type="nucleotide sequence ID" value="XM_051506550.1"/>
</dbReference>
<dbReference type="PROSITE" id="PS50836">
    <property type="entry name" value="DOMON"/>
    <property type="match status" value="1"/>
</dbReference>
<dbReference type="Gene3D" id="2.60.40.1210">
    <property type="entry name" value="Cellobiose dehydrogenase, cytochrome domain"/>
    <property type="match status" value="1"/>
</dbReference>
<dbReference type="SUPFAM" id="SSF49344">
    <property type="entry name" value="CBD9-like"/>
    <property type="match status" value="1"/>
</dbReference>
<keyword evidence="5" id="KW-1185">Reference proteome</keyword>
<comment type="caution">
    <text evidence="4">The sequence shown here is derived from an EMBL/GenBank/DDBJ whole genome shotgun (WGS) entry which is preliminary data.</text>
</comment>
<evidence type="ECO:0000256" key="1">
    <source>
        <dbReference type="SAM" id="MobiDB-lite"/>
    </source>
</evidence>
<keyword evidence="2" id="KW-0732">Signal</keyword>
<evidence type="ECO:0000259" key="3">
    <source>
        <dbReference type="PROSITE" id="PS50836"/>
    </source>
</evidence>
<dbReference type="CDD" id="cd09630">
    <property type="entry name" value="CDH_like_cytochrome"/>
    <property type="match status" value="1"/>
</dbReference>
<name>A0A9P9Y9L7_9HYPO</name>
<dbReference type="GeneID" id="75832828"/>
<dbReference type="AlphaFoldDB" id="A0A9P9Y9L7"/>
<feature type="domain" description="DOMON" evidence="3">
    <location>
        <begin position="53"/>
        <end position="175"/>
    </location>
</feature>
<dbReference type="InterPro" id="IPR015920">
    <property type="entry name" value="Cellobiose_DH-like_cyt"/>
</dbReference>
<evidence type="ECO:0000313" key="5">
    <source>
        <dbReference type="Proteomes" id="UP001055219"/>
    </source>
</evidence>
<organism evidence="4 5">
    <name type="scientific">Emericellopsis cladophorae</name>
    <dbReference type="NCBI Taxonomy" id="2686198"/>
    <lineage>
        <taxon>Eukaryota</taxon>
        <taxon>Fungi</taxon>
        <taxon>Dikarya</taxon>
        <taxon>Ascomycota</taxon>
        <taxon>Pezizomycotina</taxon>
        <taxon>Sordariomycetes</taxon>
        <taxon>Hypocreomycetidae</taxon>
        <taxon>Hypocreales</taxon>
        <taxon>Bionectriaceae</taxon>
        <taxon>Emericellopsis</taxon>
    </lineage>
</organism>
<evidence type="ECO:0000256" key="2">
    <source>
        <dbReference type="SAM" id="SignalP"/>
    </source>
</evidence>
<dbReference type="OrthoDB" id="19261at2759"/>
<feature type="compositionally biased region" description="Acidic residues" evidence="1">
    <location>
        <begin position="218"/>
        <end position="238"/>
    </location>
</feature>
<dbReference type="SMART" id="SM00664">
    <property type="entry name" value="DoH"/>
    <property type="match status" value="1"/>
</dbReference>
<feature type="region of interest" description="Disordered" evidence="1">
    <location>
        <begin position="215"/>
        <end position="251"/>
    </location>
</feature>
<reference evidence="4" key="2">
    <citation type="submission" date="2022-07" db="EMBL/GenBank/DDBJ databases">
        <authorList>
            <person name="Goncalves M.F.M."/>
            <person name="Hilario S."/>
            <person name="Van De Peer Y."/>
            <person name="Esteves A.C."/>
            <person name="Alves A."/>
        </authorList>
    </citation>
    <scope>NUCLEOTIDE SEQUENCE</scope>
    <source>
        <strain evidence="4">MUM 19.33</strain>
    </source>
</reference>
<gene>
    <name evidence="4" type="ORF">J7T54_006350</name>
</gene>
<evidence type="ECO:0000313" key="4">
    <source>
        <dbReference type="EMBL" id="KAI6786011.1"/>
    </source>
</evidence>
<dbReference type="InterPro" id="IPR005018">
    <property type="entry name" value="DOMON_domain"/>
</dbReference>
<dbReference type="PANTHER" id="PTHR47797">
    <property type="entry name" value="DEHYDROGENASE, PUTATIVE (AFU_ORTHOLOGUE AFUA_8G05805)-RELATED"/>
    <property type="match status" value="1"/>
</dbReference>